<name>A0A8K0X9Q2_9PEZI</name>
<gene>
    <name evidence="2" type="ORF">B0T11DRAFT_303469</name>
</gene>
<reference evidence="2" key="1">
    <citation type="journal article" date="2021" name="Nat. Commun.">
        <title>Genetic determinants of endophytism in the Arabidopsis root mycobiome.</title>
        <authorList>
            <person name="Mesny F."/>
            <person name="Miyauchi S."/>
            <person name="Thiergart T."/>
            <person name="Pickel B."/>
            <person name="Atanasova L."/>
            <person name="Karlsson M."/>
            <person name="Huettel B."/>
            <person name="Barry K.W."/>
            <person name="Haridas S."/>
            <person name="Chen C."/>
            <person name="Bauer D."/>
            <person name="Andreopoulos W."/>
            <person name="Pangilinan J."/>
            <person name="LaButti K."/>
            <person name="Riley R."/>
            <person name="Lipzen A."/>
            <person name="Clum A."/>
            <person name="Drula E."/>
            <person name="Henrissat B."/>
            <person name="Kohler A."/>
            <person name="Grigoriev I.V."/>
            <person name="Martin F.M."/>
            <person name="Hacquard S."/>
        </authorList>
    </citation>
    <scope>NUCLEOTIDE SEQUENCE</scope>
    <source>
        <strain evidence="2">MPI-CAGE-AT-0016</strain>
    </source>
</reference>
<evidence type="ECO:0000313" key="2">
    <source>
        <dbReference type="EMBL" id="KAH7375200.1"/>
    </source>
</evidence>
<comment type="caution">
    <text evidence="2">The sequence shown here is derived from an EMBL/GenBank/DDBJ whole genome shotgun (WGS) entry which is preliminary data.</text>
</comment>
<sequence>MASYKRIIVCIDGTWLAANSGNKNSPTNVALLARSISSFGRDKDRKVVSQVVSYHSGLGSGDLPGQRAICGGLGWGLDRDVCQVYEFIADNYSPGDELFFFGFSRGAFTARAAAGLISDVGILNSVNMSRFPEMYNAYRENTNGEPFNKTAWFINHAEDYGLDPEKINIKVIGVWESVGALGVPEWPLTKALQSAGIALNKTYAFHNTNVSPRVEYAFQALALDEQRLTFPPTMWHSAIKAPAVKLEQCWFPGQHSNLGGQAEDPLSAGDGGEIGNISFAWMVDNLSGLLTFEEDCIKTMIATHKKAIEESKVAQGWGCGPIVSNFAGLQGAFFRLLGKEVRTPGRYQKDPGDGYNGPTRESIHPTVRLRMEKVKSWNPAALSGWTLKKSQPCSKDDKGWKWVNQSLEMPEWQMGAGKITVASQPCHGGGCEFTEMESLSRTMCPKSILLDIDFDNGVAHCD</sequence>
<dbReference type="OrthoDB" id="3057168at2759"/>
<dbReference type="InterPro" id="IPR029058">
    <property type="entry name" value="AB_hydrolase_fold"/>
</dbReference>
<evidence type="ECO:0000313" key="3">
    <source>
        <dbReference type="Proteomes" id="UP000813385"/>
    </source>
</evidence>
<keyword evidence="3" id="KW-1185">Reference proteome</keyword>
<dbReference type="PANTHER" id="PTHR33840">
    <property type="match status" value="1"/>
</dbReference>
<proteinExistence type="predicted"/>
<protein>
    <recommendedName>
        <fullName evidence="1">T6SS Phospholipase effector Tle1-like catalytic domain-containing protein</fullName>
    </recommendedName>
</protein>
<feature type="domain" description="T6SS Phospholipase effector Tle1-like catalytic" evidence="1">
    <location>
        <begin position="5"/>
        <end position="284"/>
    </location>
</feature>
<dbReference type="Pfam" id="PF09994">
    <property type="entry name" value="T6SS_Tle1-like_cat"/>
    <property type="match status" value="1"/>
</dbReference>
<organism evidence="2 3">
    <name type="scientific">Plectosphaerella cucumerina</name>
    <dbReference type="NCBI Taxonomy" id="40658"/>
    <lineage>
        <taxon>Eukaryota</taxon>
        <taxon>Fungi</taxon>
        <taxon>Dikarya</taxon>
        <taxon>Ascomycota</taxon>
        <taxon>Pezizomycotina</taxon>
        <taxon>Sordariomycetes</taxon>
        <taxon>Hypocreomycetidae</taxon>
        <taxon>Glomerellales</taxon>
        <taxon>Plectosphaerellaceae</taxon>
        <taxon>Plectosphaerella</taxon>
    </lineage>
</organism>
<dbReference type="PANTHER" id="PTHR33840:SF16">
    <property type="entry name" value="DUF2235 DOMAIN-CONTAINING PROTEIN"/>
    <property type="match status" value="1"/>
</dbReference>
<dbReference type="EMBL" id="JAGPXD010000001">
    <property type="protein sequence ID" value="KAH7375200.1"/>
    <property type="molecule type" value="Genomic_DNA"/>
</dbReference>
<dbReference type="AlphaFoldDB" id="A0A8K0X9Q2"/>
<evidence type="ECO:0000259" key="1">
    <source>
        <dbReference type="Pfam" id="PF09994"/>
    </source>
</evidence>
<dbReference type="InterPro" id="IPR018712">
    <property type="entry name" value="Tle1-like_cat"/>
</dbReference>
<dbReference type="SUPFAM" id="SSF53474">
    <property type="entry name" value="alpha/beta-Hydrolases"/>
    <property type="match status" value="1"/>
</dbReference>
<dbReference type="Proteomes" id="UP000813385">
    <property type="component" value="Unassembled WGS sequence"/>
</dbReference>
<accession>A0A8K0X9Q2</accession>